<keyword evidence="2" id="KW-0012">Acyltransferase</keyword>
<evidence type="ECO:0000259" key="3">
    <source>
        <dbReference type="PROSITE" id="PS51186"/>
    </source>
</evidence>
<dbReference type="CDD" id="cd04301">
    <property type="entry name" value="NAT_SF"/>
    <property type="match status" value="1"/>
</dbReference>
<evidence type="ECO:0000313" key="5">
    <source>
        <dbReference type="Proteomes" id="UP001203665"/>
    </source>
</evidence>
<feature type="domain" description="N-acetyltransferase" evidence="3">
    <location>
        <begin position="1"/>
        <end position="166"/>
    </location>
</feature>
<name>A0ABT0XMQ5_9BACI</name>
<sequence length="166" mass="19426">MIRLATVTDIQHIARMATETVQIMKEEKNDQWDETYPLPEHFQHDVENGTIFVKELDHEVVGSITIDRDFSEAYSHFSWEQPIEQTMIFHRLVVNPAIRKKGIASQLIEFAEQHARTKGCTSMKVDTYSLNQKAQGLFLRHSYRPVGELKLPERANPFYFYEKTLI</sequence>
<dbReference type="Gene3D" id="3.40.630.30">
    <property type="match status" value="1"/>
</dbReference>
<accession>A0ABT0XMQ5</accession>
<evidence type="ECO:0000256" key="1">
    <source>
        <dbReference type="ARBA" id="ARBA00022679"/>
    </source>
</evidence>
<evidence type="ECO:0000256" key="2">
    <source>
        <dbReference type="ARBA" id="ARBA00023315"/>
    </source>
</evidence>
<dbReference type="EMBL" id="JAMQJY010000003">
    <property type="protein sequence ID" value="MCM2677192.1"/>
    <property type="molecule type" value="Genomic_DNA"/>
</dbReference>
<protein>
    <submittedName>
        <fullName evidence="4">GNAT family N-acetyltransferase</fullName>
    </submittedName>
</protein>
<dbReference type="PANTHER" id="PTHR43877">
    <property type="entry name" value="AMINOALKYLPHOSPHONATE N-ACETYLTRANSFERASE-RELATED-RELATED"/>
    <property type="match status" value="1"/>
</dbReference>
<organism evidence="4 5">
    <name type="scientific">Alkalicoccobacillus plakortidis</name>
    <dbReference type="NCBI Taxonomy" id="444060"/>
    <lineage>
        <taxon>Bacteria</taxon>
        <taxon>Bacillati</taxon>
        <taxon>Bacillota</taxon>
        <taxon>Bacilli</taxon>
        <taxon>Bacillales</taxon>
        <taxon>Bacillaceae</taxon>
        <taxon>Alkalicoccobacillus</taxon>
    </lineage>
</organism>
<reference evidence="4" key="1">
    <citation type="submission" date="2022-06" db="EMBL/GenBank/DDBJ databases">
        <title>Alkalicoccobacillus porphyridii sp. nov., isolated from a marine red alga, Porphyridium purpureum and reclassification of Shouchella plakortidis and Shouchella gibsonii as Alkalicoccobacillus plakortidis comb. nov. and Alkalicoccobacillus gibsonii comb. nov.</title>
        <authorList>
            <person name="Kim K.H."/>
            <person name="Lee J.K."/>
            <person name="Han D.M."/>
            <person name="Baek J.H."/>
            <person name="Jeon C.O."/>
        </authorList>
    </citation>
    <scope>NUCLEOTIDE SEQUENCE</scope>
    <source>
        <strain evidence="4">DSM 19153</strain>
    </source>
</reference>
<gene>
    <name evidence="4" type="ORF">NDM98_18315</name>
</gene>
<evidence type="ECO:0000313" key="4">
    <source>
        <dbReference type="EMBL" id="MCM2677192.1"/>
    </source>
</evidence>
<dbReference type="PROSITE" id="PS51186">
    <property type="entry name" value="GNAT"/>
    <property type="match status" value="1"/>
</dbReference>
<dbReference type="PANTHER" id="PTHR43877:SF2">
    <property type="entry name" value="AMINOALKYLPHOSPHONATE N-ACETYLTRANSFERASE-RELATED"/>
    <property type="match status" value="1"/>
</dbReference>
<dbReference type="InterPro" id="IPR016181">
    <property type="entry name" value="Acyl_CoA_acyltransferase"/>
</dbReference>
<dbReference type="InterPro" id="IPR050832">
    <property type="entry name" value="Bact_Acetyltransf"/>
</dbReference>
<keyword evidence="5" id="KW-1185">Reference proteome</keyword>
<comment type="caution">
    <text evidence="4">The sequence shown here is derived from an EMBL/GenBank/DDBJ whole genome shotgun (WGS) entry which is preliminary data.</text>
</comment>
<dbReference type="InterPro" id="IPR000182">
    <property type="entry name" value="GNAT_dom"/>
</dbReference>
<dbReference type="Pfam" id="PF00583">
    <property type="entry name" value="Acetyltransf_1"/>
    <property type="match status" value="1"/>
</dbReference>
<dbReference type="Proteomes" id="UP001203665">
    <property type="component" value="Unassembled WGS sequence"/>
</dbReference>
<keyword evidence="1" id="KW-0808">Transferase</keyword>
<dbReference type="SUPFAM" id="SSF55729">
    <property type="entry name" value="Acyl-CoA N-acyltransferases (Nat)"/>
    <property type="match status" value="1"/>
</dbReference>
<dbReference type="RefSeq" id="WP_251610718.1">
    <property type="nucleotide sequence ID" value="NZ_JAMQJY010000003.1"/>
</dbReference>
<proteinExistence type="predicted"/>